<keyword evidence="2" id="KW-1185">Reference proteome</keyword>
<name>A0A6S7IC91_PARCT</name>
<dbReference type="EMBL" id="CACRXK020008013">
    <property type="protein sequence ID" value="CAB4013770.1"/>
    <property type="molecule type" value="Genomic_DNA"/>
</dbReference>
<dbReference type="Proteomes" id="UP001152795">
    <property type="component" value="Unassembled WGS sequence"/>
</dbReference>
<evidence type="ECO:0000313" key="2">
    <source>
        <dbReference type="Proteomes" id="UP001152795"/>
    </source>
</evidence>
<comment type="caution">
    <text evidence="1">The sequence shown here is derived from an EMBL/GenBank/DDBJ whole genome shotgun (WGS) entry which is preliminary data.</text>
</comment>
<sequence>SSHPFYDTQSSPLSFLSRSSRDPHNSLWLPATTSSSLPDSARYHHNDFSKLTTPTFGINGHLPALASGNFAHWS</sequence>
<organism evidence="1 2">
    <name type="scientific">Paramuricea clavata</name>
    <name type="common">Red gorgonian</name>
    <name type="synonym">Violescent sea-whip</name>
    <dbReference type="NCBI Taxonomy" id="317549"/>
    <lineage>
        <taxon>Eukaryota</taxon>
        <taxon>Metazoa</taxon>
        <taxon>Cnidaria</taxon>
        <taxon>Anthozoa</taxon>
        <taxon>Octocorallia</taxon>
        <taxon>Malacalcyonacea</taxon>
        <taxon>Plexauridae</taxon>
        <taxon>Paramuricea</taxon>
    </lineage>
</organism>
<feature type="non-terminal residue" evidence="1">
    <location>
        <position position="1"/>
    </location>
</feature>
<evidence type="ECO:0000313" key="1">
    <source>
        <dbReference type="EMBL" id="CAB4013770.1"/>
    </source>
</evidence>
<proteinExistence type="predicted"/>
<dbReference type="AlphaFoldDB" id="A0A6S7IC91"/>
<gene>
    <name evidence="1" type="ORF">PACLA_8A074099</name>
</gene>
<accession>A0A6S7IC91</accession>
<reference evidence="1" key="1">
    <citation type="submission" date="2020-04" db="EMBL/GenBank/DDBJ databases">
        <authorList>
            <person name="Alioto T."/>
            <person name="Alioto T."/>
            <person name="Gomez Garrido J."/>
        </authorList>
    </citation>
    <scope>NUCLEOTIDE SEQUENCE</scope>
    <source>
        <strain evidence="1">A484AB</strain>
    </source>
</reference>
<protein>
    <submittedName>
        <fullName evidence="1">Uncharacterized protein</fullName>
    </submittedName>
</protein>